<evidence type="ECO:0000313" key="3">
    <source>
        <dbReference type="EMBL" id="KDN45484.1"/>
    </source>
</evidence>
<proteinExistence type="inferred from homology"/>
<dbReference type="GeneID" id="25261393"/>
<dbReference type="GO" id="GO:0003735">
    <property type="term" value="F:structural constituent of ribosome"/>
    <property type="evidence" value="ECO:0007669"/>
    <property type="project" value="TreeGrafter"/>
</dbReference>
<evidence type="ECO:0000256" key="2">
    <source>
        <dbReference type="ARBA" id="ARBA00044129"/>
    </source>
</evidence>
<dbReference type="RefSeq" id="XP_013243217.1">
    <property type="nucleotide sequence ID" value="XM_013387763.1"/>
</dbReference>
<comment type="caution">
    <text evidence="3">The sequence shown here is derived from an EMBL/GenBank/DDBJ whole genome shotgun (WGS) entry which is preliminary data.</text>
</comment>
<dbReference type="HOGENOM" id="CLU_1644895_0_0_1"/>
<dbReference type="Proteomes" id="UP000027361">
    <property type="component" value="Unassembled WGS sequence"/>
</dbReference>
<dbReference type="Pfam" id="PF00829">
    <property type="entry name" value="Ribosomal_L21p"/>
    <property type="match status" value="1"/>
</dbReference>
<name>A0A066W322_TILAU</name>
<accession>A0A066W322</accession>
<organism evidence="3 4">
    <name type="scientific">Tilletiaria anomala (strain ATCC 24038 / CBS 436.72 / UBC 951)</name>
    <dbReference type="NCBI Taxonomy" id="1037660"/>
    <lineage>
        <taxon>Eukaryota</taxon>
        <taxon>Fungi</taxon>
        <taxon>Dikarya</taxon>
        <taxon>Basidiomycota</taxon>
        <taxon>Ustilaginomycotina</taxon>
        <taxon>Exobasidiomycetes</taxon>
        <taxon>Georgefischeriales</taxon>
        <taxon>Tilletiariaceae</taxon>
        <taxon>Tilletiaria</taxon>
    </lineage>
</organism>
<evidence type="ECO:0000313" key="4">
    <source>
        <dbReference type="Proteomes" id="UP000027361"/>
    </source>
</evidence>
<dbReference type="GO" id="GO:0005762">
    <property type="term" value="C:mitochondrial large ribosomal subunit"/>
    <property type="evidence" value="ECO:0007669"/>
    <property type="project" value="TreeGrafter"/>
</dbReference>
<dbReference type="InterPro" id="IPR028909">
    <property type="entry name" value="bL21-like"/>
</dbReference>
<protein>
    <recommendedName>
        <fullName evidence="2">Large ribosomal subunit protein bL21m</fullName>
    </recommendedName>
</protein>
<dbReference type="InParanoid" id="A0A066W322"/>
<gene>
    <name evidence="3" type="ORF">K437DRAFT_122424</name>
</gene>
<sequence length="161" mass="16985">MRAAALRSTNSSLRAYAAGMPAKLGDLFNAGQSSLLGLIDVGSSHIGTDSQAEGAPQSIMQTAQALSLRQSRTSFGALVSSHGGLAHKGAVLPALIGAASTATTPSAERPLVQVEMTVLEHTKGPLERITKTKRRKGYKRTVQHKQGYTRLRVDAIKLVLP</sequence>
<dbReference type="PANTHER" id="PTHR21349:SF0">
    <property type="entry name" value="LARGE RIBOSOMAL SUBUNIT PROTEIN BL21M"/>
    <property type="match status" value="1"/>
</dbReference>
<dbReference type="SUPFAM" id="SSF141091">
    <property type="entry name" value="L21p-like"/>
    <property type="match status" value="1"/>
</dbReference>
<reference evidence="3 4" key="1">
    <citation type="submission" date="2014-05" db="EMBL/GenBank/DDBJ databases">
        <title>Draft genome sequence of a rare smut relative, Tilletiaria anomala UBC 951.</title>
        <authorList>
            <consortium name="DOE Joint Genome Institute"/>
            <person name="Toome M."/>
            <person name="Kuo A."/>
            <person name="Henrissat B."/>
            <person name="Lipzen A."/>
            <person name="Tritt A."/>
            <person name="Yoshinaga Y."/>
            <person name="Zane M."/>
            <person name="Barry K."/>
            <person name="Grigoriev I.V."/>
            <person name="Spatafora J.W."/>
            <person name="Aimea M.C."/>
        </authorList>
    </citation>
    <scope>NUCLEOTIDE SEQUENCE [LARGE SCALE GENOMIC DNA]</scope>
    <source>
        <strain evidence="3 4">UBC 951</strain>
    </source>
</reference>
<evidence type="ECO:0000256" key="1">
    <source>
        <dbReference type="ARBA" id="ARBA00008563"/>
    </source>
</evidence>
<dbReference type="OrthoDB" id="5994at2759"/>
<dbReference type="STRING" id="1037660.A0A066W322"/>
<dbReference type="EMBL" id="JMSN01000042">
    <property type="protein sequence ID" value="KDN45484.1"/>
    <property type="molecule type" value="Genomic_DNA"/>
</dbReference>
<dbReference type="AlphaFoldDB" id="A0A066W322"/>
<keyword evidence="4" id="KW-1185">Reference proteome</keyword>
<comment type="similarity">
    <text evidence="1">Belongs to the bacterial ribosomal protein bL21 family.</text>
</comment>
<dbReference type="InterPro" id="IPR036164">
    <property type="entry name" value="bL21-like_sf"/>
</dbReference>
<dbReference type="PANTHER" id="PTHR21349">
    <property type="entry name" value="50S RIBOSOMAL PROTEIN L21"/>
    <property type="match status" value="1"/>
</dbReference>